<protein>
    <submittedName>
        <fullName evidence="1">Uncharacterized protein</fullName>
    </submittedName>
</protein>
<accession>A0AA36MB14</accession>
<sequence>MSPLVYFEHLLEEVGLIRSVIRCIFHSEVIKATKSDCATSCFSKLSKSRLEYPWLSSYKMSRTNSLWTAAAILLSYQARDVSGNKKFEIPTILKGPIKEVFTIYNALDSLTQNHIALAAMQFGREHDKVKYYDFIVRNNNGLFNVMDKYVMEYCERVNRLYSAKARQYAMLMTVILECGFHLTFEKKSLDHIKPMVLEWAKKYKKLDAWAQKSFKDEFGYLEKELRKISKFS</sequence>
<name>A0AA36MB14_CYLNA</name>
<comment type="caution">
    <text evidence="1">The sequence shown here is derived from an EMBL/GenBank/DDBJ whole genome shotgun (WGS) entry which is preliminary data.</text>
</comment>
<dbReference type="EMBL" id="CATQJL010000305">
    <property type="protein sequence ID" value="CAJ0603903.1"/>
    <property type="molecule type" value="Genomic_DNA"/>
</dbReference>
<gene>
    <name evidence="1" type="ORF">CYNAS_LOCUS15886</name>
</gene>
<keyword evidence="2" id="KW-1185">Reference proteome</keyword>
<organism evidence="1 2">
    <name type="scientific">Cylicocyclus nassatus</name>
    <name type="common">Nematode worm</name>
    <dbReference type="NCBI Taxonomy" id="53992"/>
    <lineage>
        <taxon>Eukaryota</taxon>
        <taxon>Metazoa</taxon>
        <taxon>Ecdysozoa</taxon>
        <taxon>Nematoda</taxon>
        <taxon>Chromadorea</taxon>
        <taxon>Rhabditida</taxon>
        <taxon>Rhabditina</taxon>
        <taxon>Rhabditomorpha</taxon>
        <taxon>Strongyloidea</taxon>
        <taxon>Strongylidae</taxon>
        <taxon>Cylicocyclus</taxon>
    </lineage>
</organism>
<evidence type="ECO:0000313" key="2">
    <source>
        <dbReference type="Proteomes" id="UP001176961"/>
    </source>
</evidence>
<proteinExistence type="predicted"/>
<dbReference type="AlphaFoldDB" id="A0AA36MB14"/>
<reference evidence="1" key="1">
    <citation type="submission" date="2023-07" db="EMBL/GenBank/DDBJ databases">
        <authorList>
            <consortium name="CYATHOMIX"/>
        </authorList>
    </citation>
    <scope>NUCLEOTIDE SEQUENCE</scope>
    <source>
        <strain evidence="1">N/A</strain>
    </source>
</reference>
<evidence type="ECO:0000313" key="1">
    <source>
        <dbReference type="EMBL" id="CAJ0603903.1"/>
    </source>
</evidence>
<dbReference type="Proteomes" id="UP001176961">
    <property type="component" value="Unassembled WGS sequence"/>
</dbReference>